<feature type="domain" description="Pyruvate phosphate dikinase AMP/ATP-binding" evidence="15">
    <location>
        <begin position="24"/>
        <end position="294"/>
    </location>
</feature>
<keyword evidence="7" id="KW-0479">Metal-binding</keyword>
<reference evidence="17" key="1">
    <citation type="submission" date="2023-06" db="EMBL/GenBank/DDBJ databases">
        <title>Survivors Of The Sea: Transcriptome response of Skeletonema marinoi to long-term dormancy.</title>
        <authorList>
            <person name="Pinder M.I.M."/>
            <person name="Kourtchenko O."/>
            <person name="Robertson E.K."/>
            <person name="Larsson T."/>
            <person name="Maumus F."/>
            <person name="Osuna-Cruz C.M."/>
            <person name="Vancaester E."/>
            <person name="Stenow R."/>
            <person name="Vandepoele K."/>
            <person name="Ploug H."/>
            <person name="Bruchert V."/>
            <person name="Godhe A."/>
            <person name="Topel M."/>
        </authorList>
    </citation>
    <scope>NUCLEOTIDE SEQUENCE</scope>
    <source>
        <strain evidence="17">R05AC</strain>
    </source>
</reference>
<dbReference type="SUPFAM" id="SSF52009">
    <property type="entry name" value="Phosphohistidine domain"/>
    <property type="match status" value="1"/>
</dbReference>
<evidence type="ECO:0000256" key="9">
    <source>
        <dbReference type="ARBA" id="ARBA00022777"/>
    </source>
</evidence>
<sequence length="761" mass="82538">MDSVLEHFVSSQIFAILCLLLQTDRGRQARLMIMNAGLPDEVIHQIEESYQGMCEEASCGCSVAVRSSATAEDLPTASFAGQQASFLNVSGKRNVCAAVLECLASIFTDRAIAYRVHNKFDHMQVKGAVSVQQMVRSDLASSGVAFTLDPDTGFRNVIVITGSYGLGESVVGGRVDPDEVQVFKPMIGKVEDPIIKRSVGRKQTLIVYTRDGSDKRTKTILTPDADAVKPCFSDEDACKIAEWCVKIEDHYSKHHGHSTPMDIEWAKDGITGELFIVQARPETVRSAQKANLLKQTQVTEHNPPIIEGSAIGSDAASGRVRVIRDVSEMSSIKPGEILVADMTDPDWVPGLRMAAGVITNRGGRTCHAAIVSRELGVPCIVGTKDATEKLQTGDTYTVDCSNGSTGLVYPGEATIERTSVDKNNVPKTKTEIKLILGDPDAALSMSGLPVDGVGLVRQEFVVANHIGIHPMAVLQPENVSQEDREIINERSKNDKSPKDFFVRKLSEGVGSIAAAFYPRPVLVRLGDFKSNEYRKLPEEENPMIGLRGASRYLSPEFRDAFKLECEALSYVRDKMGLKNVDLMVPFCRTAEEGKAVIQLLKENGLQQGKDGLKVWVMCELPSNVFAIDEFAEVFDGFSIGSNDLTQLCLGVDRDSGILAGLFDEDNTAVREAISLAIKGAHRNGKEVGICGQAPSDKPHFARFLVDLGIDSISLTPDAVLQALDVVSAAESEHIVQEEISKVITGGKIVGEKKTTNTALKA</sequence>
<keyword evidence="10" id="KW-0067">ATP-binding</keyword>
<dbReference type="SUPFAM" id="SSF51621">
    <property type="entry name" value="Phosphoenolpyruvate/pyruvate domain"/>
    <property type="match status" value="1"/>
</dbReference>
<evidence type="ECO:0000259" key="16">
    <source>
        <dbReference type="Pfam" id="PF02896"/>
    </source>
</evidence>
<evidence type="ECO:0000256" key="8">
    <source>
        <dbReference type="ARBA" id="ARBA00022741"/>
    </source>
</evidence>
<dbReference type="InterPro" id="IPR000121">
    <property type="entry name" value="PEP_util_C"/>
</dbReference>
<dbReference type="InterPro" id="IPR006319">
    <property type="entry name" value="PEP_synth"/>
</dbReference>
<evidence type="ECO:0000256" key="7">
    <source>
        <dbReference type="ARBA" id="ARBA00022723"/>
    </source>
</evidence>
<dbReference type="Pfam" id="PF01326">
    <property type="entry name" value="PPDK_N"/>
    <property type="match status" value="1"/>
</dbReference>
<dbReference type="Gene3D" id="3.20.20.60">
    <property type="entry name" value="Phosphoenolpyruvate-binding domains"/>
    <property type="match status" value="1"/>
</dbReference>
<evidence type="ECO:0000259" key="15">
    <source>
        <dbReference type="Pfam" id="PF01326"/>
    </source>
</evidence>
<dbReference type="Gene3D" id="3.30.470.20">
    <property type="entry name" value="ATP-grasp fold, B domain"/>
    <property type="match status" value="1"/>
</dbReference>
<dbReference type="Pfam" id="PF00391">
    <property type="entry name" value="PEP-utilizers"/>
    <property type="match status" value="1"/>
</dbReference>
<dbReference type="PANTHER" id="PTHR43030">
    <property type="entry name" value="PHOSPHOENOLPYRUVATE SYNTHASE"/>
    <property type="match status" value="1"/>
</dbReference>
<comment type="cofactor">
    <cofactor evidence="1">
        <name>Mg(2+)</name>
        <dbReference type="ChEBI" id="CHEBI:18420"/>
    </cofactor>
</comment>
<dbReference type="AlphaFoldDB" id="A0AAD8YJH6"/>
<dbReference type="InterPro" id="IPR013815">
    <property type="entry name" value="ATP_grasp_subdomain_1"/>
</dbReference>
<dbReference type="PROSITE" id="PS00370">
    <property type="entry name" value="PEP_ENZYMES_PHOS_SITE"/>
    <property type="match status" value="1"/>
</dbReference>
<dbReference type="SUPFAM" id="SSF56059">
    <property type="entry name" value="Glutathione synthetase ATP-binding domain-like"/>
    <property type="match status" value="1"/>
</dbReference>
<comment type="pathway">
    <text evidence="3">Carbohydrate biosynthesis; gluconeogenesis.</text>
</comment>
<dbReference type="Pfam" id="PF02896">
    <property type="entry name" value="PEP-utilizers_C"/>
    <property type="match status" value="1"/>
</dbReference>
<dbReference type="Gene3D" id="3.30.1490.20">
    <property type="entry name" value="ATP-grasp fold, A domain"/>
    <property type="match status" value="1"/>
</dbReference>
<dbReference type="EC" id="2.7.9.2" evidence="5"/>
<evidence type="ECO:0000256" key="1">
    <source>
        <dbReference type="ARBA" id="ARBA00001946"/>
    </source>
</evidence>
<dbReference type="PIRSF" id="PIRSF000854">
    <property type="entry name" value="PEP_synthase"/>
    <property type="match status" value="1"/>
</dbReference>
<evidence type="ECO:0000256" key="4">
    <source>
        <dbReference type="ARBA" id="ARBA00007837"/>
    </source>
</evidence>
<dbReference type="PANTHER" id="PTHR43030:SF1">
    <property type="entry name" value="PHOSPHOENOLPYRUVATE SYNTHASE"/>
    <property type="match status" value="1"/>
</dbReference>
<dbReference type="NCBIfam" id="NF005057">
    <property type="entry name" value="PRK06464.1"/>
    <property type="match status" value="1"/>
</dbReference>
<comment type="function">
    <text evidence="2">Catalyzes the phosphorylation of pyruvate to phosphoenolpyruvate.</text>
</comment>
<name>A0AAD8YJH6_9STRA</name>
<dbReference type="GO" id="GO:0005524">
    <property type="term" value="F:ATP binding"/>
    <property type="evidence" value="ECO:0007669"/>
    <property type="project" value="UniProtKB-KW"/>
</dbReference>
<dbReference type="GO" id="GO:0008986">
    <property type="term" value="F:pyruvate, water dikinase activity"/>
    <property type="evidence" value="ECO:0007669"/>
    <property type="project" value="UniProtKB-EC"/>
</dbReference>
<evidence type="ECO:0000256" key="3">
    <source>
        <dbReference type="ARBA" id="ARBA00004742"/>
    </source>
</evidence>
<gene>
    <name evidence="17" type="ORF">QTG54_002571</name>
</gene>
<proteinExistence type="inferred from homology"/>
<keyword evidence="9" id="KW-0418">Kinase</keyword>
<dbReference type="InterPro" id="IPR008279">
    <property type="entry name" value="PEP-util_enz_mobile_dom"/>
</dbReference>
<evidence type="ECO:0000259" key="14">
    <source>
        <dbReference type="Pfam" id="PF00391"/>
    </source>
</evidence>
<dbReference type="EMBL" id="JATAAI010000003">
    <property type="protein sequence ID" value="KAK1747227.1"/>
    <property type="molecule type" value="Genomic_DNA"/>
</dbReference>
<dbReference type="InterPro" id="IPR002192">
    <property type="entry name" value="PPDK_AMP/ATP-bd"/>
</dbReference>
<keyword evidence="6 17" id="KW-0808">Transferase</keyword>
<dbReference type="GO" id="GO:0046872">
    <property type="term" value="F:metal ion binding"/>
    <property type="evidence" value="ECO:0007669"/>
    <property type="project" value="UniProtKB-KW"/>
</dbReference>
<evidence type="ECO:0000256" key="2">
    <source>
        <dbReference type="ARBA" id="ARBA00002988"/>
    </source>
</evidence>
<keyword evidence="8" id="KW-0547">Nucleotide-binding</keyword>
<organism evidence="17 18">
    <name type="scientific">Skeletonema marinoi</name>
    <dbReference type="NCBI Taxonomy" id="267567"/>
    <lineage>
        <taxon>Eukaryota</taxon>
        <taxon>Sar</taxon>
        <taxon>Stramenopiles</taxon>
        <taxon>Ochrophyta</taxon>
        <taxon>Bacillariophyta</taxon>
        <taxon>Coscinodiscophyceae</taxon>
        <taxon>Thalassiosirophycidae</taxon>
        <taxon>Thalassiosirales</taxon>
        <taxon>Skeletonemataceae</taxon>
        <taxon>Skeletonema</taxon>
        <taxon>Skeletonema marinoi-dohrnii complex</taxon>
    </lineage>
</organism>
<evidence type="ECO:0000256" key="5">
    <source>
        <dbReference type="ARBA" id="ARBA00011996"/>
    </source>
</evidence>
<evidence type="ECO:0000256" key="6">
    <source>
        <dbReference type="ARBA" id="ARBA00022679"/>
    </source>
</evidence>
<dbReference type="Gene3D" id="3.50.30.10">
    <property type="entry name" value="Phosphohistidine domain"/>
    <property type="match status" value="1"/>
</dbReference>
<evidence type="ECO:0000256" key="10">
    <source>
        <dbReference type="ARBA" id="ARBA00022840"/>
    </source>
</evidence>
<feature type="domain" description="PEP-utilising enzyme mobile" evidence="14">
    <location>
        <begin position="332"/>
        <end position="403"/>
    </location>
</feature>
<protein>
    <recommendedName>
        <fullName evidence="5">pyruvate, water dikinase</fullName>
        <ecNumber evidence="5">2.7.9.2</ecNumber>
    </recommendedName>
    <alternativeName>
        <fullName evidence="12">Pyruvate, water dikinase</fullName>
    </alternativeName>
</protein>
<keyword evidence="18" id="KW-1185">Reference proteome</keyword>
<comment type="similarity">
    <text evidence="4">Belongs to the PEP-utilizing enzyme family.</text>
</comment>
<evidence type="ECO:0000256" key="13">
    <source>
        <dbReference type="ARBA" id="ARBA00047700"/>
    </source>
</evidence>
<feature type="domain" description="PEP-utilising enzyme C-terminal" evidence="16">
    <location>
        <begin position="425"/>
        <end position="727"/>
    </location>
</feature>
<dbReference type="InterPro" id="IPR018274">
    <property type="entry name" value="PEP_util_AS"/>
</dbReference>
<evidence type="ECO:0000313" key="18">
    <source>
        <dbReference type="Proteomes" id="UP001224775"/>
    </source>
</evidence>
<comment type="catalytic activity">
    <reaction evidence="13">
        <text>pyruvate + ATP + H2O = phosphoenolpyruvate + AMP + phosphate + 2 H(+)</text>
        <dbReference type="Rhea" id="RHEA:11364"/>
        <dbReference type="ChEBI" id="CHEBI:15361"/>
        <dbReference type="ChEBI" id="CHEBI:15377"/>
        <dbReference type="ChEBI" id="CHEBI:15378"/>
        <dbReference type="ChEBI" id="CHEBI:30616"/>
        <dbReference type="ChEBI" id="CHEBI:43474"/>
        <dbReference type="ChEBI" id="CHEBI:58702"/>
        <dbReference type="ChEBI" id="CHEBI:456215"/>
        <dbReference type="EC" id="2.7.9.2"/>
    </reaction>
</comment>
<evidence type="ECO:0000256" key="12">
    <source>
        <dbReference type="ARBA" id="ARBA00033470"/>
    </source>
</evidence>
<evidence type="ECO:0000313" key="17">
    <source>
        <dbReference type="EMBL" id="KAK1747227.1"/>
    </source>
</evidence>
<keyword evidence="11" id="KW-0460">Magnesium</keyword>
<evidence type="ECO:0000256" key="11">
    <source>
        <dbReference type="ARBA" id="ARBA00022842"/>
    </source>
</evidence>
<dbReference type="InterPro" id="IPR040442">
    <property type="entry name" value="Pyrv_kinase-like_dom_sf"/>
</dbReference>
<dbReference type="Proteomes" id="UP001224775">
    <property type="component" value="Unassembled WGS sequence"/>
</dbReference>
<accession>A0AAD8YJH6</accession>
<dbReference type="InterPro" id="IPR036637">
    <property type="entry name" value="Phosphohistidine_dom_sf"/>
</dbReference>
<dbReference type="InterPro" id="IPR015813">
    <property type="entry name" value="Pyrv/PenolPyrv_kinase-like_dom"/>
</dbReference>
<dbReference type="NCBIfam" id="TIGR01418">
    <property type="entry name" value="PEP_synth"/>
    <property type="match status" value="1"/>
</dbReference>
<comment type="caution">
    <text evidence="17">The sequence shown here is derived from an EMBL/GenBank/DDBJ whole genome shotgun (WGS) entry which is preliminary data.</text>
</comment>